<dbReference type="PANTHER" id="PTHR45772">
    <property type="entry name" value="CONSERVED COMPONENT OF ABC TRANSPORTER FOR NATURAL AMINO ACIDS-RELATED"/>
    <property type="match status" value="1"/>
</dbReference>
<evidence type="ECO:0000256" key="3">
    <source>
        <dbReference type="ARBA" id="ARBA00022741"/>
    </source>
</evidence>
<proteinExistence type="predicted"/>
<dbReference type="InterPro" id="IPR027417">
    <property type="entry name" value="P-loop_NTPase"/>
</dbReference>
<reference evidence="6 7" key="1">
    <citation type="submission" date="2020-01" db="EMBL/GenBank/DDBJ databases">
        <title>Genome sequencing of strain KACC 21265.</title>
        <authorList>
            <person name="Heo J."/>
            <person name="Kim S.-J."/>
            <person name="Kim J.-S."/>
            <person name="Hong S.-B."/>
            <person name="Kwon S.-W."/>
        </authorList>
    </citation>
    <scope>NUCLEOTIDE SEQUENCE [LARGE SCALE GENOMIC DNA]</scope>
    <source>
        <strain evidence="6 7">KACC 21265</strain>
    </source>
</reference>
<dbReference type="GO" id="GO:0005886">
    <property type="term" value="C:plasma membrane"/>
    <property type="evidence" value="ECO:0007669"/>
    <property type="project" value="TreeGrafter"/>
</dbReference>
<dbReference type="GO" id="GO:0005524">
    <property type="term" value="F:ATP binding"/>
    <property type="evidence" value="ECO:0007669"/>
    <property type="project" value="UniProtKB-KW"/>
</dbReference>
<dbReference type="Proteomes" id="UP000464787">
    <property type="component" value="Chromosome"/>
</dbReference>
<dbReference type="KEGG" id="xyk:GT347_00120"/>
<dbReference type="PANTHER" id="PTHR45772:SF7">
    <property type="entry name" value="AMINO ACID ABC TRANSPORTER ATP-BINDING PROTEIN"/>
    <property type="match status" value="1"/>
</dbReference>
<name>A0A857IYB9_9BURK</name>
<dbReference type="GO" id="GO:0015188">
    <property type="term" value="F:L-isoleucine transmembrane transporter activity"/>
    <property type="evidence" value="ECO:0007669"/>
    <property type="project" value="TreeGrafter"/>
</dbReference>
<dbReference type="GO" id="GO:0042941">
    <property type="term" value="P:D-alanine transmembrane transport"/>
    <property type="evidence" value="ECO:0007669"/>
    <property type="project" value="TreeGrafter"/>
</dbReference>
<evidence type="ECO:0000259" key="5">
    <source>
        <dbReference type="PROSITE" id="PS50893"/>
    </source>
</evidence>
<keyword evidence="3" id="KW-0547">Nucleotide-binding</keyword>
<dbReference type="GO" id="GO:0005304">
    <property type="term" value="F:L-valine transmembrane transporter activity"/>
    <property type="evidence" value="ECO:0007669"/>
    <property type="project" value="TreeGrafter"/>
</dbReference>
<dbReference type="GO" id="GO:1903806">
    <property type="term" value="P:L-isoleucine import across plasma membrane"/>
    <property type="evidence" value="ECO:0007669"/>
    <property type="project" value="TreeGrafter"/>
</dbReference>
<dbReference type="InterPro" id="IPR003439">
    <property type="entry name" value="ABC_transporter-like_ATP-bd"/>
</dbReference>
<accession>A0A857IYB9</accession>
<feature type="domain" description="ABC transporter" evidence="5">
    <location>
        <begin position="8"/>
        <end position="249"/>
    </location>
</feature>
<dbReference type="InterPro" id="IPR003593">
    <property type="entry name" value="AAA+_ATPase"/>
</dbReference>
<dbReference type="Pfam" id="PF00005">
    <property type="entry name" value="ABC_tran"/>
    <property type="match status" value="1"/>
</dbReference>
<dbReference type="GO" id="GO:1903805">
    <property type="term" value="P:L-valine import across plasma membrane"/>
    <property type="evidence" value="ECO:0007669"/>
    <property type="project" value="TreeGrafter"/>
</dbReference>
<dbReference type="GO" id="GO:0016887">
    <property type="term" value="F:ATP hydrolysis activity"/>
    <property type="evidence" value="ECO:0007669"/>
    <property type="project" value="InterPro"/>
</dbReference>
<dbReference type="SMART" id="SM00382">
    <property type="entry name" value="AAA"/>
    <property type="match status" value="1"/>
</dbReference>
<gene>
    <name evidence="6" type="ORF">GT347_00120</name>
</gene>
<dbReference type="SUPFAM" id="SSF52540">
    <property type="entry name" value="P-loop containing nucleoside triphosphate hydrolases"/>
    <property type="match status" value="1"/>
</dbReference>
<evidence type="ECO:0000256" key="2">
    <source>
        <dbReference type="ARBA" id="ARBA00022475"/>
    </source>
</evidence>
<dbReference type="RefSeq" id="WP_160550058.1">
    <property type="nucleotide sequence ID" value="NZ_CP047650.1"/>
</dbReference>
<dbReference type="EMBL" id="CP047650">
    <property type="protein sequence ID" value="QHI96540.1"/>
    <property type="molecule type" value="Genomic_DNA"/>
</dbReference>
<evidence type="ECO:0000256" key="1">
    <source>
        <dbReference type="ARBA" id="ARBA00022448"/>
    </source>
</evidence>
<keyword evidence="2" id="KW-0472">Membrane</keyword>
<protein>
    <submittedName>
        <fullName evidence="6">ATP-binding cassette domain-containing protein</fullName>
    </submittedName>
</protein>
<dbReference type="InterPro" id="IPR051120">
    <property type="entry name" value="ABC_AA/LPS_Transport"/>
</dbReference>
<dbReference type="GO" id="GO:0015808">
    <property type="term" value="P:L-alanine transport"/>
    <property type="evidence" value="ECO:0007669"/>
    <property type="project" value="TreeGrafter"/>
</dbReference>
<keyword evidence="7" id="KW-1185">Reference proteome</keyword>
<keyword evidence="1" id="KW-0813">Transport</keyword>
<keyword evidence="2" id="KW-1003">Cell membrane</keyword>
<evidence type="ECO:0000256" key="4">
    <source>
        <dbReference type="ARBA" id="ARBA00022840"/>
    </source>
</evidence>
<dbReference type="Gene3D" id="3.40.50.300">
    <property type="entry name" value="P-loop containing nucleotide triphosphate hydrolases"/>
    <property type="match status" value="1"/>
</dbReference>
<evidence type="ECO:0000313" key="6">
    <source>
        <dbReference type="EMBL" id="QHI96540.1"/>
    </source>
</evidence>
<organism evidence="6 7">
    <name type="scientific">Xylophilus rhododendri</name>
    <dbReference type="NCBI Taxonomy" id="2697032"/>
    <lineage>
        <taxon>Bacteria</taxon>
        <taxon>Pseudomonadati</taxon>
        <taxon>Pseudomonadota</taxon>
        <taxon>Betaproteobacteria</taxon>
        <taxon>Burkholderiales</taxon>
        <taxon>Xylophilus</taxon>
    </lineage>
</organism>
<keyword evidence="4 6" id="KW-0067">ATP-binding</keyword>
<dbReference type="AlphaFoldDB" id="A0A857IYB9"/>
<dbReference type="GO" id="GO:0015192">
    <property type="term" value="F:L-phenylalanine transmembrane transporter activity"/>
    <property type="evidence" value="ECO:0007669"/>
    <property type="project" value="TreeGrafter"/>
</dbReference>
<sequence length="249" mass="26978">MSRSSHALELRGVEKRFGASEILRGIDLAVRPQECVAVIGPNGAGKSTLFDTISGRHAPSAGSILLQGQSIAGWAPQRLRRRGLSRSFQTTQLFGSLDVRNHLRCALAAVAMHPLRWLLPFERTVSVEQEVDRLLHTIGLQGLDRRPAATLSYAEQRLLEVGLAFCGDPAVVLLDEPTAGMSQDETARCIAVIRQLAAGRTVLMVEHDMQVVFELAGRVAVLADGRVIAFDSPQQVRADPAVRLAYGGL</sequence>
<dbReference type="PROSITE" id="PS50893">
    <property type="entry name" value="ABC_TRANSPORTER_2"/>
    <property type="match status" value="1"/>
</dbReference>
<evidence type="ECO:0000313" key="7">
    <source>
        <dbReference type="Proteomes" id="UP000464787"/>
    </source>
</evidence>